<dbReference type="InterPro" id="IPR011639">
    <property type="entry name" value="MethylTrfase_TaqI-like_dom"/>
</dbReference>
<dbReference type="InterPro" id="IPR029063">
    <property type="entry name" value="SAM-dependent_MTases_sf"/>
</dbReference>
<keyword evidence="4" id="KW-0949">S-adenosyl-L-methionine</keyword>
<sequence>MRALRVPLDGAHGVPRRGYVLSSAVEEIARHCRVVIATLSRAFQRDDWSARSFVWCEGGLASDRAAWHVLAAWLTRQAVHPSQPSLGLADTVEWYLGTRIARREVAFWRDQDAALAATLDLLSGRSGIKELLPYVLESHGPGSRLSVMRDPSTRAARATKKGMGVFYTPPDVADFTARSVMDMVRAGRQPKILDPAVGTGVFLRAALIELRRRWPEVNPFYLSRDCLFGLDIDHLALDGAASVLLADTLCAAEMVTDSPVNAWRMLRRNLVCRDALTVDRTTRLGALNRISLEELFPVAAEGFDIVIGNPPYAELGKRSDIVELARHFQTIDQDGSSKADMYPAFVEQMVRLAASGAVGAMVLPLSIACNSGRQFAACRTFIERQPGQWQFSFFDRQPHALFGEDVKTRNAIVLWNGTAPVPRVMTGPLRRWRGDDRAVMLAEIGYTPIATPIADGVPKLHGHVQAEVWRKLVQVTQRLGCLIQSSARSSLSSVPSGTEGDVYVAPTAYNFIGLARPHKFSLRSGEIASENPLHKLHCADSASARAVYAVLASNFAYWWWQVTGDGFHVNRSTLLNLPVGFDAFDHRYVGALSTLGGALWEVSSQHPVRSLNRGRVSLAFTPDVAPELRRQIDARLCEAMALPDSFVGELALFTETMQGARLFGRHFQEKQKENNKMSPKVSADIKEKSKLTKEEWRDYTKTVWSIANKGREDHPAVFPPEIPHRLTKLFSFYGETVLDPFGGTGTTARAAIPLGRRAVCVDQNPDYVNIIRKECASLRNGHADDFVALDAVHGDSRNMSFLESNSVGLVVTSPPYWDKANYGQGKNNLGNIANYAAFLENMKQVFEECYRVLMPGRKMCVVTANVNQHTDQGLLTFPLATDFAVLLRNIGFVMVNEIIWSKDGTGGKWGSYGAQRPIFGSYPYPPNFLFKNVHEYILIFAKPSLVKTKGPKVKAYKDLMAGMEDVAPFAVHEEDGAYRMPMVEM</sequence>
<dbReference type="SUPFAM" id="SSF53335">
    <property type="entry name" value="S-adenosyl-L-methionine-dependent methyltransferases"/>
    <property type="match status" value="3"/>
</dbReference>
<evidence type="ECO:0000256" key="8">
    <source>
        <dbReference type="ARBA" id="ARBA00049120"/>
    </source>
</evidence>
<dbReference type="Pfam" id="PF07669">
    <property type="entry name" value="Eco57I"/>
    <property type="match status" value="1"/>
</dbReference>
<dbReference type="InterPro" id="IPR050953">
    <property type="entry name" value="N4_N6_ade-DNA_methylase"/>
</dbReference>
<keyword evidence="2 11" id="KW-0489">Methyltransferase</keyword>
<dbReference type="PANTHER" id="PTHR33841">
    <property type="entry name" value="DNA METHYLTRANSFERASE YEEA-RELATED"/>
    <property type="match status" value="1"/>
</dbReference>
<proteinExistence type="inferred from homology"/>
<gene>
    <name evidence="11" type="ORF">ACFOMH_19990</name>
</gene>
<name>A0ABV7RB08_9RHOB</name>
<keyword evidence="5" id="KW-0680">Restriction system</keyword>
<evidence type="ECO:0000256" key="4">
    <source>
        <dbReference type="ARBA" id="ARBA00022691"/>
    </source>
</evidence>
<dbReference type="EMBL" id="JBHRXJ010000027">
    <property type="protein sequence ID" value="MFC3530451.1"/>
    <property type="molecule type" value="Genomic_DNA"/>
</dbReference>
<accession>A0ABV7RB08</accession>
<evidence type="ECO:0000256" key="2">
    <source>
        <dbReference type="ARBA" id="ARBA00022603"/>
    </source>
</evidence>
<dbReference type="Gene3D" id="3.40.50.150">
    <property type="entry name" value="Vaccinia Virus protein VP39"/>
    <property type="match status" value="3"/>
</dbReference>
<evidence type="ECO:0000259" key="9">
    <source>
        <dbReference type="Pfam" id="PF01555"/>
    </source>
</evidence>
<evidence type="ECO:0000259" key="10">
    <source>
        <dbReference type="Pfam" id="PF07669"/>
    </source>
</evidence>
<dbReference type="PROSITE" id="PS00092">
    <property type="entry name" value="N6_MTASE"/>
    <property type="match status" value="1"/>
</dbReference>
<dbReference type="PANTHER" id="PTHR33841:SF1">
    <property type="entry name" value="DNA METHYLTRANSFERASE A"/>
    <property type="match status" value="1"/>
</dbReference>
<evidence type="ECO:0000256" key="6">
    <source>
        <dbReference type="ARBA" id="ARBA00023125"/>
    </source>
</evidence>
<dbReference type="GO" id="GO:0032259">
    <property type="term" value="P:methylation"/>
    <property type="evidence" value="ECO:0007669"/>
    <property type="project" value="UniProtKB-KW"/>
</dbReference>
<comment type="similarity">
    <text evidence="1">Belongs to the N(4)/N(6)-methyltransferase family. N(4) subfamily.</text>
</comment>
<evidence type="ECO:0000256" key="7">
    <source>
        <dbReference type="ARBA" id="ARBA00047942"/>
    </source>
</evidence>
<keyword evidence="6" id="KW-0238">DNA-binding</keyword>
<evidence type="ECO:0000313" key="11">
    <source>
        <dbReference type="EMBL" id="MFC3530451.1"/>
    </source>
</evidence>
<dbReference type="InterPro" id="IPR002052">
    <property type="entry name" value="DNA_methylase_N6_adenine_CS"/>
</dbReference>
<dbReference type="PRINTS" id="PR00507">
    <property type="entry name" value="N12N6MTFRASE"/>
</dbReference>
<comment type="catalytic activity">
    <reaction evidence="7">
        <text>a 2'-deoxyadenosine in DNA + S-adenosyl-L-methionine = an N(6)-methyl-2'-deoxyadenosine in DNA + S-adenosyl-L-homocysteine + H(+)</text>
        <dbReference type="Rhea" id="RHEA:15197"/>
        <dbReference type="Rhea" id="RHEA-COMP:12418"/>
        <dbReference type="Rhea" id="RHEA-COMP:12419"/>
        <dbReference type="ChEBI" id="CHEBI:15378"/>
        <dbReference type="ChEBI" id="CHEBI:57856"/>
        <dbReference type="ChEBI" id="CHEBI:59789"/>
        <dbReference type="ChEBI" id="CHEBI:90615"/>
        <dbReference type="ChEBI" id="CHEBI:90616"/>
        <dbReference type="EC" id="2.1.1.72"/>
    </reaction>
</comment>
<keyword evidence="12" id="KW-1185">Reference proteome</keyword>
<evidence type="ECO:0000256" key="5">
    <source>
        <dbReference type="ARBA" id="ARBA00022747"/>
    </source>
</evidence>
<organism evidence="11 12">
    <name type="scientific">Paracoccus mangrovi</name>
    <dbReference type="NCBI Taxonomy" id="1715645"/>
    <lineage>
        <taxon>Bacteria</taxon>
        <taxon>Pseudomonadati</taxon>
        <taxon>Pseudomonadota</taxon>
        <taxon>Alphaproteobacteria</taxon>
        <taxon>Rhodobacterales</taxon>
        <taxon>Paracoccaceae</taxon>
        <taxon>Paracoccus</taxon>
    </lineage>
</organism>
<dbReference type="InterPro" id="IPR002941">
    <property type="entry name" value="DNA_methylase_N4/N6"/>
</dbReference>
<dbReference type="Proteomes" id="UP001595721">
    <property type="component" value="Unassembled WGS sequence"/>
</dbReference>
<feature type="domain" description="Type II methyltransferase M.TaqI-like" evidence="10">
    <location>
        <begin position="226"/>
        <end position="380"/>
    </location>
</feature>
<protein>
    <submittedName>
        <fullName evidence="11">DNA methyltransferase</fullName>
    </submittedName>
</protein>
<dbReference type="RefSeq" id="WP_377746680.1">
    <property type="nucleotide sequence ID" value="NZ_JBHRXJ010000027.1"/>
</dbReference>
<evidence type="ECO:0000256" key="1">
    <source>
        <dbReference type="ARBA" id="ARBA00010203"/>
    </source>
</evidence>
<dbReference type="Pfam" id="PF01555">
    <property type="entry name" value="N6_N4_Mtase"/>
    <property type="match status" value="2"/>
</dbReference>
<dbReference type="PROSITE" id="PS00093">
    <property type="entry name" value="N4_MTASE"/>
    <property type="match status" value="1"/>
</dbReference>
<comment type="caution">
    <text evidence="11">The sequence shown here is derived from an EMBL/GenBank/DDBJ whole genome shotgun (WGS) entry which is preliminary data.</text>
</comment>
<dbReference type="CDD" id="cd02440">
    <property type="entry name" value="AdoMet_MTases"/>
    <property type="match status" value="1"/>
</dbReference>
<comment type="catalytic activity">
    <reaction evidence="8">
        <text>a 2'-deoxycytidine in DNA + S-adenosyl-L-methionine = an N(4)-methyl-2'-deoxycytidine in DNA + S-adenosyl-L-homocysteine + H(+)</text>
        <dbReference type="Rhea" id="RHEA:16857"/>
        <dbReference type="Rhea" id="RHEA-COMP:11369"/>
        <dbReference type="Rhea" id="RHEA-COMP:13674"/>
        <dbReference type="ChEBI" id="CHEBI:15378"/>
        <dbReference type="ChEBI" id="CHEBI:57856"/>
        <dbReference type="ChEBI" id="CHEBI:59789"/>
        <dbReference type="ChEBI" id="CHEBI:85452"/>
        <dbReference type="ChEBI" id="CHEBI:137933"/>
        <dbReference type="EC" id="2.1.1.113"/>
    </reaction>
</comment>
<feature type="domain" description="DNA methylase N-4/N-6" evidence="9">
    <location>
        <begin position="808"/>
        <end position="946"/>
    </location>
</feature>
<dbReference type="InterPro" id="IPR017985">
    <property type="entry name" value="MeTrfase_CN4_CS"/>
</dbReference>
<feature type="domain" description="DNA methylase N-4/N-6" evidence="9">
    <location>
        <begin position="669"/>
        <end position="772"/>
    </location>
</feature>
<reference evidence="12" key="1">
    <citation type="journal article" date="2019" name="Int. J. Syst. Evol. Microbiol.">
        <title>The Global Catalogue of Microorganisms (GCM) 10K type strain sequencing project: providing services to taxonomists for standard genome sequencing and annotation.</title>
        <authorList>
            <consortium name="The Broad Institute Genomics Platform"/>
            <consortium name="The Broad Institute Genome Sequencing Center for Infectious Disease"/>
            <person name="Wu L."/>
            <person name="Ma J."/>
        </authorList>
    </citation>
    <scope>NUCLEOTIDE SEQUENCE [LARGE SCALE GENOMIC DNA]</scope>
    <source>
        <strain evidence="12">KCTC 42899</strain>
    </source>
</reference>
<dbReference type="GO" id="GO:0008168">
    <property type="term" value="F:methyltransferase activity"/>
    <property type="evidence" value="ECO:0007669"/>
    <property type="project" value="UniProtKB-KW"/>
</dbReference>
<keyword evidence="3" id="KW-0808">Transferase</keyword>
<evidence type="ECO:0000313" key="12">
    <source>
        <dbReference type="Proteomes" id="UP001595721"/>
    </source>
</evidence>
<evidence type="ECO:0000256" key="3">
    <source>
        <dbReference type="ARBA" id="ARBA00022679"/>
    </source>
</evidence>